<evidence type="ECO:0000313" key="2">
    <source>
        <dbReference type="Proteomes" id="UP001153331"/>
    </source>
</evidence>
<sequence>MLAKTILSLLTFAVAASATLDPATSNTKGKYPSSPSCSATKTSKAIQAAECSHNTRVSGKQTFAVFTQDHQYDRVPGAPYGTCEAYTCEPGTAMKSDSDKWTFFWSNAGEKSGEGAGCIKSPDDGTCGSQHRAIIPAQRLVPVMLTAKSLEPLTEPIEHTKNGKRLVPLRSLDTRVHRARLLVMYAPMKGRLVSGEDVLKTSYPWRFDPNCRFLPKQMPSQAGSRRQGGTRNVVIFQPSCSDVDAKDANAFQEVISCPRPWKADFDAIDRPATWCKIRNGFCYLWIATA</sequence>
<evidence type="ECO:0000313" key="1">
    <source>
        <dbReference type="EMBL" id="KAJ8116374.1"/>
    </source>
</evidence>
<gene>
    <name evidence="1" type="ORF">OPT61_g2180</name>
</gene>
<dbReference type="Proteomes" id="UP001153331">
    <property type="component" value="Unassembled WGS sequence"/>
</dbReference>
<dbReference type="EMBL" id="JAPHNI010000097">
    <property type="protein sequence ID" value="KAJ8116374.1"/>
    <property type="molecule type" value="Genomic_DNA"/>
</dbReference>
<reference evidence="1" key="1">
    <citation type="submission" date="2022-11" db="EMBL/GenBank/DDBJ databases">
        <title>Genome Sequence of Boeremia exigua.</title>
        <authorList>
            <person name="Buettner E."/>
        </authorList>
    </citation>
    <scope>NUCLEOTIDE SEQUENCE</scope>
    <source>
        <strain evidence="1">CU02</strain>
    </source>
</reference>
<name>A0ACC2IMF2_9PLEO</name>
<proteinExistence type="predicted"/>
<protein>
    <submittedName>
        <fullName evidence="1">Uncharacterized protein</fullName>
    </submittedName>
</protein>
<accession>A0ACC2IMF2</accession>
<keyword evidence="2" id="KW-1185">Reference proteome</keyword>
<comment type="caution">
    <text evidence="1">The sequence shown here is derived from an EMBL/GenBank/DDBJ whole genome shotgun (WGS) entry which is preliminary data.</text>
</comment>
<organism evidence="1 2">
    <name type="scientific">Boeremia exigua</name>
    <dbReference type="NCBI Taxonomy" id="749465"/>
    <lineage>
        <taxon>Eukaryota</taxon>
        <taxon>Fungi</taxon>
        <taxon>Dikarya</taxon>
        <taxon>Ascomycota</taxon>
        <taxon>Pezizomycotina</taxon>
        <taxon>Dothideomycetes</taxon>
        <taxon>Pleosporomycetidae</taxon>
        <taxon>Pleosporales</taxon>
        <taxon>Pleosporineae</taxon>
        <taxon>Didymellaceae</taxon>
        <taxon>Boeremia</taxon>
    </lineage>
</organism>